<reference evidence="1" key="4">
    <citation type="submission" date="2019-03" db="UniProtKB">
        <authorList>
            <consortium name="EnsemblPlants"/>
        </authorList>
    </citation>
    <scope>IDENTIFICATION</scope>
</reference>
<protein>
    <submittedName>
        <fullName evidence="1">Uncharacterized protein</fullName>
    </submittedName>
</protein>
<accession>A0A453EID7</accession>
<dbReference type="EnsemblPlants" id="AET3Gv20353800.2">
    <property type="protein sequence ID" value="AET3Gv20353800.2"/>
    <property type="gene ID" value="AET3Gv20353800"/>
</dbReference>
<reference evidence="1" key="5">
    <citation type="journal article" date="2021" name="G3 (Bethesda)">
        <title>Aegilops tauschii genome assembly Aet v5.0 features greater sequence contiguity and improved annotation.</title>
        <authorList>
            <person name="Wang L."/>
            <person name="Zhu T."/>
            <person name="Rodriguez J.C."/>
            <person name="Deal K.R."/>
            <person name="Dubcovsky J."/>
            <person name="McGuire P.E."/>
            <person name="Lux T."/>
            <person name="Spannagl M."/>
            <person name="Mayer K.F.X."/>
            <person name="Baldrich P."/>
            <person name="Meyers B.C."/>
            <person name="Huo N."/>
            <person name="Gu Y.Q."/>
            <person name="Zhou H."/>
            <person name="Devos K.M."/>
            <person name="Bennetzen J.L."/>
            <person name="Unver T."/>
            <person name="Budak H."/>
            <person name="Gulick P.J."/>
            <person name="Galiba G."/>
            <person name="Kalapos B."/>
            <person name="Nelson D.R."/>
            <person name="Li P."/>
            <person name="You F.M."/>
            <person name="Luo M.C."/>
            <person name="Dvorak J."/>
        </authorList>
    </citation>
    <scope>NUCLEOTIDE SEQUENCE [LARGE SCALE GENOMIC DNA]</scope>
    <source>
        <strain evidence="1">cv. AL8/78</strain>
    </source>
</reference>
<dbReference type="AlphaFoldDB" id="A0A453EID7"/>
<sequence length="111" mass="12253">IPNSFACVTRSSHPRVFALFTTHENVQNNLLIPLDRAHRQDTSGLQQPELRCAQSFLQQPHGRDATVAANWRTNSASLFGTKATVGKEGAPVAQKHVRCLLFVIFVSLPMS</sequence>
<organism evidence="1 2">
    <name type="scientific">Aegilops tauschii subsp. strangulata</name>
    <name type="common">Goatgrass</name>
    <dbReference type="NCBI Taxonomy" id="200361"/>
    <lineage>
        <taxon>Eukaryota</taxon>
        <taxon>Viridiplantae</taxon>
        <taxon>Streptophyta</taxon>
        <taxon>Embryophyta</taxon>
        <taxon>Tracheophyta</taxon>
        <taxon>Spermatophyta</taxon>
        <taxon>Magnoliopsida</taxon>
        <taxon>Liliopsida</taxon>
        <taxon>Poales</taxon>
        <taxon>Poaceae</taxon>
        <taxon>BOP clade</taxon>
        <taxon>Pooideae</taxon>
        <taxon>Triticodae</taxon>
        <taxon>Triticeae</taxon>
        <taxon>Triticinae</taxon>
        <taxon>Aegilops</taxon>
    </lineage>
</organism>
<dbReference type="Proteomes" id="UP000015105">
    <property type="component" value="Chromosome 3D"/>
</dbReference>
<evidence type="ECO:0000313" key="1">
    <source>
        <dbReference type="EnsemblPlants" id="AET3Gv20353800.2"/>
    </source>
</evidence>
<proteinExistence type="predicted"/>
<dbReference type="Gramene" id="AET3Gv20353800.2">
    <property type="protein sequence ID" value="AET3Gv20353800.2"/>
    <property type="gene ID" value="AET3Gv20353800"/>
</dbReference>
<reference evidence="2" key="1">
    <citation type="journal article" date="2014" name="Science">
        <title>Ancient hybridizations among the ancestral genomes of bread wheat.</title>
        <authorList>
            <consortium name="International Wheat Genome Sequencing Consortium,"/>
            <person name="Marcussen T."/>
            <person name="Sandve S.R."/>
            <person name="Heier L."/>
            <person name="Spannagl M."/>
            <person name="Pfeifer M."/>
            <person name="Jakobsen K.S."/>
            <person name="Wulff B.B."/>
            <person name="Steuernagel B."/>
            <person name="Mayer K.F."/>
            <person name="Olsen O.A."/>
        </authorList>
    </citation>
    <scope>NUCLEOTIDE SEQUENCE [LARGE SCALE GENOMIC DNA]</scope>
    <source>
        <strain evidence="2">cv. AL8/78</strain>
    </source>
</reference>
<keyword evidence="2" id="KW-1185">Reference proteome</keyword>
<evidence type="ECO:0000313" key="2">
    <source>
        <dbReference type="Proteomes" id="UP000015105"/>
    </source>
</evidence>
<reference evidence="2" key="2">
    <citation type="journal article" date="2017" name="Nat. Plants">
        <title>The Aegilops tauschii genome reveals multiple impacts of transposons.</title>
        <authorList>
            <person name="Zhao G."/>
            <person name="Zou C."/>
            <person name="Li K."/>
            <person name="Wang K."/>
            <person name="Li T."/>
            <person name="Gao L."/>
            <person name="Zhang X."/>
            <person name="Wang H."/>
            <person name="Yang Z."/>
            <person name="Liu X."/>
            <person name="Jiang W."/>
            <person name="Mao L."/>
            <person name="Kong X."/>
            <person name="Jiao Y."/>
            <person name="Jia J."/>
        </authorList>
    </citation>
    <scope>NUCLEOTIDE SEQUENCE [LARGE SCALE GENOMIC DNA]</scope>
    <source>
        <strain evidence="2">cv. AL8/78</strain>
    </source>
</reference>
<name>A0A453EID7_AEGTS</name>
<reference evidence="1" key="3">
    <citation type="journal article" date="2017" name="Nature">
        <title>Genome sequence of the progenitor of the wheat D genome Aegilops tauschii.</title>
        <authorList>
            <person name="Luo M.C."/>
            <person name="Gu Y.Q."/>
            <person name="Puiu D."/>
            <person name="Wang H."/>
            <person name="Twardziok S.O."/>
            <person name="Deal K.R."/>
            <person name="Huo N."/>
            <person name="Zhu T."/>
            <person name="Wang L."/>
            <person name="Wang Y."/>
            <person name="McGuire P.E."/>
            <person name="Liu S."/>
            <person name="Long H."/>
            <person name="Ramasamy R.K."/>
            <person name="Rodriguez J.C."/>
            <person name="Van S.L."/>
            <person name="Yuan L."/>
            <person name="Wang Z."/>
            <person name="Xia Z."/>
            <person name="Xiao L."/>
            <person name="Anderson O.D."/>
            <person name="Ouyang S."/>
            <person name="Liang Y."/>
            <person name="Zimin A.V."/>
            <person name="Pertea G."/>
            <person name="Qi P."/>
            <person name="Bennetzen J.L."/>
            <person name="Dai X."/>
            <person name="Dawson M.W."/>
            <person name="Muller H.G."/>
            <person name="Kugler K."/>
            <person name="Rivarola-Duarte L."/>
            <person name="Spannagl M."/>
            <person name="Mayer K.F.X."/>
            <person name="Lu F.H."/>
            <person name="Bevan M.W."/>
            <person name="Leroy P."/>
            <person name="Li P."/>
            <person name="You F.M."/>
            <person name="Sun Q."/>
            <person name="Liu Z."/>
            <person name="Lyons E."/>
            <person name="Wicker T."/>
            <person name="Salzberg S.L."/>
            <person name="Devos K.M."/>
            <person name="Dvorak J."/>
        </authorList>
    </citation>
    <scope>NUCLEOTIDE SEQUENCE [LARGE SCALE GENOMIC DNA]</scope>
    <source>
        <strain evidence="1">cv. AL8/78</strain>
    </source>
</reference>